<dbReference type="OrthoDB" id="2138282at2759"/>
<dbReference type="PANTHER" id="PTHR13343">
    <property type="entry name" value="CREG1 PROTEIN"/>
    <property type="match status" value="1"/>
</dbReference>
<organism evidence="2">
    <name type="scientific">Salvia splendens</name>
    <name type="common">Scarlet sage</name>
    <dbReference type="NCBI Taxonomy" id="180675"/>
    <lineage>
        <taxon>Eukaryota</taxon>
        <taxon>Viridiplantae</taxon>
        <taxon>Streptophyta</taxon>
        <taxon>Embryophyta</taxon>
        <taxon>Tracheophyta</taxon>
        <taxon>Spermatophyta</taxon>
        <taxon>Magnoliopsida</taxon>
        <taxon>eudicotyledons</taxon>
        <taxon>Gunneridae</taxon>
        <taxon>Pentapetalae</taxon>
        <taxon>asterids</taxon>
        <taxon>lamiids</taxon>
        <taxon>Lamiales</taxon>
        <taxon>Lamiaceae</taxon>
        <taxon>Nepetoideae</taxon>
        <taxon>Mentheae</taxon>
        <taxon>Salviinae</taxon>
        <taxon>Salvia</taxon>
        <taxon>Salvia subgen. Calosphace</taxon>
        <taxon>core Calosphace</taxon>
    </lineage>
</organism>
<evidence type="ECO:0000313" key="2">
    <source>
        <dbReference type="EMBL" id="KAG6415884.1"/>
    </source>
</evidence>
<dbReference type="Pfam" id="PF10615">
    <property type="entry name" value="DUF2470"/>
    <property type="match status" value="1"/>
</dbReference>
<dbReference type="EMBL" id="PNBA02000008">
    <property type="protein sequence ID" value="KAG6415884.1"/>
    <property type="molecule type" value="Genomic_DNA"/>
</dbReference>
<name>A0A8X8XNT2_SALSN</name>
<sequence>MSLFRFLSYPQICRLHLREREREREMILPHAQFLSSPPPILILPKTQFLKPCLSLPAPPSFTRPLNINRSALKCRAASIVSEPPQLELSDPNRRPFPAEITRTVLELSSVGTLSTLSQDDGSPLGFGVRFALDFNGTPILCLSHGFSADTKRACSLHVKLEQCGVRTPQCTIVGNLNKPGDAIALKKLCSAWKKQFNEEVEESCVYVIDVERVLQIEDYGEDGVWVSSSEYVSAEPDPLRNSAEKIVDEINTNNREDVLRFCNIYADLDFQVVDAKMVWVDRLGFDVRVTSVQKDVYEVRIPFPREVGDEKGAKSSFNGMSQLAWEVEKNFHALEFKKVKHVKKVGNAVQTYSV</sequence>
<reference evidence="2" key="2">
    <citation type="submission" date="2020-08" db="EMBL/GenBank/DDBJ databases">
        <title>Plant Genome Project.</title>
        <authorList>
            <person name="Zhang R.-G."/>
        </authorList>
    </citation>
    <scope>NUCLEOTIDE SEQUENCE</scope>
    <source>
        <strain evidence="2">Huo1</strain>
        <tissue evidence="2">Leaf</tissue>
    </source>
</reference>
<proteinExistence type="predicted"/>
<dbReference type="Gene3D" id="2.30.110.10">
    <property type="entry name" value="Electron Transport, Fmn-binding Protein, Chain A"/>
    <property type="match status" value="1"/>
</dbReference>
<accession>A0A8X8XNT2</accession>
<dbReference type="GO" id="GO:0009507">
    <property type="term" value="C:chloroplast"/>
    <property type="evidence" value="ECO:0007669"/>
    <property type="project" value="TreeGrafter"/>
</dbReference>
<dbReference type="PANTHER" id="PTHR13343:SF22">
    <property type="entry name" value="GLUTAMYL-TRNA REDUCTASE-BINDING PROTEIN, CHLOROPLASTIC"/>
    <property type="match status" value="1"/>
</dbReference>
<dbReference type="InterPro" id="IPR019595">
    <property type="entry name" value="DUF2470"/>
</dbReference>
<dbReference type="Proteomes" id="UP000298416">
    <property type="component" value="Unassembled WGS sequence"/>
</dbReference>
<evidence type="ECO:0000259" key="1">
    <source>
        <dbReference type="Pfam" id="PF10615"/>
    </source>
</evidence>
<dbReference type="SUPFAM" id="SSF50475">
    <property type="entry name" value="FMN-binding split barrel"/>
    <property type="match status" value="1"/>
</dbReference>
<dbReference type="InterPro" id="IPR012349">
    <property type="entry name" value="Split_barrel_FMN-bd"/>
</dbReference>
<dbReference type="Gene3D" id="3.20.180.10">
    <property type="entry name" value="PNP-oxidase-like"/>
    <property type="match status" value="1"/>
</dbReference>
<evidence type="ECO:0000313" key="3">
    <source>
        <dbReference type="Proteomes" id="UP000298416"/>
    </source>
</evidence>
<reference evidence="2" key="1">
    <citation type="submission" date="2018-01" db="EMBL/GenBank/DDBJ databases">
        <authorList>
            <person name="Mao J.F."/>
        </authorList>
    </citation>
    <scope>NUCLEOTIDE SEQUENCE</scope>
    <source>
        <strain evidence="2">Huo1</strain>
        <tissue evidence="2">Leaf</tissue>
    </source>
</reference>
<dbReference type="AlphaFoldDB" id="A0A8X8XNT2"/>
<protein>
    <recommendedName>
        <fullName evidence="1">DUF2470 domain-containing protein</fullName>
    </recommendedName>
</protein>
<dbReference type="InterPro" id="IPR037119">
    <property type="entry name" value="Haem_oxidase_HugZ-like_sf"/>
</dbReference>
<keyword evidence="3" id="KW-1185">Reference proteome</keyword>
<comment type="caution">
    <text evidence="2">The sequence shown here is derived from an EMBL/GenBank/DDBJ whole genome shotgun (WGS) entry which is preliminary data.</text>
</comment>
<feature type="domain" description="DUF2470" evidence="1">
    <location>
        <begin position="244"/>
        <end position="316"/>
    </location>
</feature>
<gene>
    <name evidence="2" type="ORF">SASPL_123303</name>
</gene>